<comment type="caution">
    <text evidence="1">The sequence shown here is derived from an EMBL/GenBank/DDBJ whole genome shotgun (WGS) entry which is preliminary data.</text>
</comment>
<sequence>MSLMHAKYPNLELLEFKARVMLSKDSEFTEEVDKKRKENKYRSVEFEAIVFSQMWGSTCTGFDVLKDGSPAIGGCAMTKEYTTVMHELLTDSYIVFFGAEPCYKVTNANETFFDDLGKRRMASLSEAKKAY</sequence>
<dbReference type="RefSeq" id="WP_268803282.1">
    <property type="nucleotide sequence ID" value="NZ_JAPRAY010000002.1"/>
</dbReference>
<dbReference type="AlphaFoldDB" id="A0A9Q4EXA0"/>
<evidence type="ECO:0000313" key="1">
    <source>
        <dbReference type="EMBL" id="MCZ0666264.1"/>
    </source>
</evidence>
<dbReference type="EMBL" id="JAPRAY010000002">
    <property type="protein sequence ID" value="MCZ0666264.1"/>
    <property type="molecule type" value="Genomic_DNA"/>
</dbReference>
<reference evidence="1" key="1">
    <citation type="submission" date="2022-11" db="EMBL/GenBank/DDBJ databases">
        <title>Temperate bacteriophages infecting mucin-degrading bacterium Ruminococcus gnavus from the human gut.</title>
        <authorList>
            <person name="Buttimer C."/>
        </authorList>
    </citation>
    <scope>NUCLEOTIDE SEQUENCE</scope>
    <source>
        <strain evidence="1">CCUG 49994</strain>
    </source>
</reference>
<accession>A0A9Q4EXA0</accession>
<proteinExistence type="predicted"/>
<protein>
    <submittedName>
        <fullName evidence="1">Uncharacterized protein</fullName>
    </submittedName>
</protein>
<evidence type="ECO:0000313" key="2">
    <source>
        <dbReference type="Proteomes" id="UP001079535"/>
    </source>
</evidence>
<name>A0A9Q4EXA0_MEDGN</name>
<organism evidence="1 2">
    <name type="scientific">Mediterraneibacter gnavus</name>
    <name type="common">Ruminococcus gnavus</name>
    <dbReference type="NCBI Taxonomy" id="33038"/>
    <lineage>
        <taxon>Bacteria</taxon>
        <taxon>Bacillati</taxon>
        <taxon>Bacillota</taxon>
        <taxon>Clostridia</taxon>
        <taxon>Lachnospirales</taxon>
        <taxon>Lachnospiraceae</taxon>
        <taxon>Mediterraneibacter</taxon>
    </lineage>
</organism>
<dbReference type="Proteomes" id="UP001079535">
    <property type="component" value="Unassembled WGS sequence"/>
</dbReference>
<gene>
    <name evidence="1" type="ORF">OZZ17_01740</name>
</gene>